<dbReference type="SUPFAM" id="SSF52540">
    <property type="entry name" value="P-loop containing nucleoside triphosphate hydrolases"/>
    <property type="match status" value="1"/>
</dbReference>
<dbReference type="PRINTS" id="PR00449">
    <property type="entry name" value="RASTRNSFRMNG"/>
</dbReference>
<evidence type="ECO:0000256" key="1">
    <source>
        <dbReference type="ARBA" id="ARBA00022741"/>
    </source>
</evidence>
<accession>A0ABM3VNJ5</accession>
<dbReference type="SMART" id="SM00175">
    <property type="entry name" value="RAB"/>
    <property type="match status" value="1"/>
</dbReference>
<keyword evidence="3" id="KW-1185">Reference proteome</keyword>
<dbReference type="SMART" id="SM00173">
    <property type="entry name" value="RAS"/>
    <property type="match status" value="1"/>
</dbReference>
<evidence type="ECO:0000313" key="3">
    <source>
        <dbReference type="Proteomes" id="UP001652621"/>
    </source>
</evidence>
<dbReference type="PROSITE" id="PS51419">
    <property type="entry name" value="RAB"/>
    <property type="match status" value="1"/>
</dbReference>
<proteinExistence type="predicted"/>
<evidence type="ECO:0000313" key="4">
    <source>
        <dbReference type="RefSeq" id="XP_058987365.1"/>
    </source>
</evidence>
<dbReference type="NCBIfam" id="TIGR00231">
    <property type="entry name" value="small_GTP"/>
    <property type="match status" value="1"/>
</dbReference>
<keyword evidence="2" id="KW-0342">GTP-binding</keyword>
<dbReference type="SMART" id="SM00176">
    <property type="entry name" value="RAN"/>
    <property type="match status" value="1"/>
</dbReference>
<dbReference type="Gene3D" id="3.40.50.300">
    <property type="entry name" value="P-loop containing nucleotide triphosphate hydrolases"/>
    <property type="match status" value="1"/>
</dbReference>
<gene>
    <name evidence="4" type="primary">LOC109611845</name>
</gene>
<organism evidence="3 4">
    <name type="scientific">Musca domestica</name>
    <name type="common">House fly</name>
    <dbReference type="NCBI Taxonomy" id="7370"/>
    <lineage>
        <taxon>Eukaryota</taxon>
        <taxon>Metazoa</taxon>
        <taxon>Ecdysozoa</taxon>
        <taxon>Arthropoda</taxon>
        <taxon>Hexapoda</taxon>
        <taxon>Insecta</taxon>
        <taxon>Pterygota</taxon>
        <taxon>Neoptera</taxon>
        <taxon>Endopterygota</taxon>
        <taxon>Diptera</taxon>
        <taxon>Brachycera</taxon>
        <taxon>Muscomorpha</taxon>
        <taxon>Muscoidea</taxon>
        <taxon>Muscidae</taxon>
        <taxon>Musca</taxon>
    </lineage>
</organism>
<dbReference type="InterPro" id="IPR005225">
    <property type="entry name" value="Small_GTP-bd"/>
</dbReference>
<evidence type="ECO:0000256" key="2">
    <source>
        <dbReference type="ARBA" id="ARBA00023134"/>
    </source>
</evidence>
<dbReference type="InterPro" id="IPR027417">
    <property type="entry name" value="P-loop_NTPase"/>
</dbReference>
<dbReference type="SMART" id="SM00174">
    <property type="entry name" value="RHO"/>
    <property type="match status" value="1"/>
</dbReference>
<dbReference type="Pfam" id="PF00071">
    <property type="entry name" value="Ras"/>
    <property type="match status" value="1"/>
</dbReference>
<dbReference type="Proteomes" id="UP001652621">
    <property type="component" value="Unplaced"/>
</dbReference>
<protein>
    <submittedName>
        <fullName evidence="4">Ras-related protein rab-6.2-like</fullName>
    </submittedName>
</protein>
<reference evidence="4" key="1">
    <citation type="submission" date="2025-08" db="UniProtKB">
        <authorList>
            <consortium name="RefSeq"/>
        </authorList>
    </citation>
    <scope>IDENTIFICATION</scope>
    <source>
        <strain evidence="4">Aabys</strain>
        <tissue evidence="4">Whole body</tissue>
    </source>
</reference>
<dbReference type="PROSITE" id="PS51420">
    <property type="entry name" value="RHO"/>
    <property type="match status" value="1"/>
</dbReference>
<dbReference type="PANTHER" id="PTHR47977">
    <property type="entry name" value="RAS-RELATED PROTEIN RAB"/>
    <property type="match status" value="1"/>
</dbReference>
<sequence length="207" mass="23920">MTFARSFANKIPTNKVIILGSQGVGKSSLIKSFLYEIFDDSYQPTVGIEFVTTTMHSSQRYVRLQMWDTAGQERFYSILPSYVRDSILTIIVYDITNPLSFRQASRWIDVIRAEEHREVKIMLVGNKTDICEERQITTDEGERTSKAKNVMFIETSAKTRSNVKQMFELATQTLIEQQIKMEIKKPELKVVESPTGWQCHACCKRLF</sequence>
<dbReference type="InterPro" id="IPR001806">
    <property type="entry name" value="Small_GTPase"/>
</dbReference>
<keyword evidence="1" id="KW-0547">Nucleotide-binding</keyword>
<dbReference type="InterPro" id="IPR050227">
    <property type="entry name" value="Rab"/>
</dbReference>
<dbReference type="GeneID" id="109611845"/>
<dbReference type="PROSITE" id="PS51421">
    <property type="entry name" value="RAS"/>
    <property type="match status" value="1"/>
</dbReference>
<name>A0ABM3VNJ5_MUSDO</name>
<dbReference type="RefSeq" id="XP_058987365.1">
    <property type="nucleotide sequence ID" value="XM_059131382.1"/>
</dbReference>
<dbReference type="CDD" id="cd01861">
    <property type="entry name" value="Rab6"/>
    <property type="match status" value="1"/>
</dbReference>